<comment type="caution">
    <text evidence="4">The sequence shown here is derived from an EMBL/GenBank/DDBJ whole genome shotgun (WGS) entry which is preliminary data.</text>
</comment>
<dbReference type="InterPro" id="IPR050955">
    <property type="entry name" value="Plant_Biomass_Hydrol_Est"/>
</dbReference>
<gene>
    <name evidence="4" type="ORF">VKT23_003925</name>
</gene>
<reference evidence="4 5" key="1">
    <citation type="submission" date="2024-01" db="EMBL/GenBank/DDBJ databases">
        <title>A draft genome for the cacao thread blight pathogen Marasmiellus scandens.</title>
        <authorList>
            <person name="Baruah I.K."/>
            <person name="Leung J."/>
            <person name="Bukari Y."/>
            <person name="Amoako-Attah I."/>
            <person name="Meinhardt L.W."/>
            <person name="Bailey B.A."/>
            <person name="Cohen S.P."/>
        </authorList>
    </citation>
    <scope>NUCLEOTIDE SEQUENCE [LARGE SCALE GENOMIC DNA]</scope>
    <source>
        <strain evidence="4 5">GH-19</strain>
    </source>
</reference>
<dbReference type="SUPFAM" id="SSF53474">
    <property type="entry name" value="alpha/beta-Hydrolases"/>
    <property type="match status" value="1"/>
</dbReference>
<dbReference type="Pfam" id="PF00326">
    <property type="entry name" value="Peptidase_S9"/>
    <property type="match status" value="1"/>
</dbReference>
<evidence type="ECO:0000256" key="2">
    <source>
        <dbReference type="SAM" id="SignalP"/>
    </source>
</evidence>
<dbReference type="PANTHER" id="PTHR43037">
    <property type="entry name" value="UNNAMED PRODUCT-RELATED"/>
    <property type="match status" value="1"/>
</dbReference>
<feature type="signal peptide" evidence="2">
    <location>
        <begin position="1"/>
        <end position="16"/>
    </location>
</feature>
<keyword evidence="1 2" id="KW-0732">Signal</keyword>
<organism evidence="4 5">
    <name type="scientific">Marasmiellus scandens</name>
    <dbReference type="NCBI Taxonomy" id="2682957"/>
    <lineage>
        <taxon>Eukaryota</taxon>
        <taxon>Fungi</taxon>
        <taxon>Dikarya</taxon>
        <taxon>Basidiomycota</taxon>
        <taxon>Agaricomycotina</taxon>
        <taxon>Agaricomycetes</taxon>
        <taxon>Agaricomycetidae</taxon>
        <taxon>Agaricales</taxon>
        <taxon>Marasmiineae</taxon>
        <taxon>Omphalotaceae</taxon>
        <taxon>Marasmiellus</taxon>
    </lineage>
</organism>
<accession>A0ABR1JZ08</accession>
<evidence type="ECO:0000313" key="4">
    <source>
        <dbReference type="EMBL" id="KAK7466862.1"/>
    </source>
</evidence>
<feature type="chain" id="PRO_5045279661" description="Peptidase S9 prolyl oligopeptidase catalytic domain-containing protein" evidence="2">
    <location>
        <begin position="17"/>
        <end position="895"/>
    </location>
</feature>
<dbReference type="Gene3D" id="3.40.50.1820">
    <property type="entry name" value="alpha/beta hydrolase"/>
    <property type="match status" value="1"/>
</dbReference>
<evidence type="ECO:0000256" key="1">
    <source>
        <dbReference type="ARBA" id="ARBA00022729"/>
    </source>
</evidence>
<protein>
    <recommendedName>
        <fullName evidence="3">Peptidase S9 prolyl oligopeptidase catalytic domain-containing protein</fullName>
    </recommendedName>
</protein>
<proteinExistence type="predicted"/>
<keyword evidence="5" id="KW-1185">Reference proteome</keyword>
<dbReference type="InterPro" id="IPR029058">
    <property type="entry name" value="AB_hydrolase_fold"/>
</dbReference>
<name>A0ABR1JZ08_9AGAR</name>
<dbReference type="InterPro" id="IPR001375">
    <property type="entry name" value="Peptidase_S9_cat"/>
</dbReference>
<evidence type="ECO:0000313" key="5">
    <source>
        <dbReference type="Proteomes" id="UP001498398"/>
    </source>
</evidence>
<dbReference type="Proteomes" id="UP001498398">
    <property type="component" value="Unassembled WGS sequence"/>
</dbReference>
<evidence type="ECO:0000259" key="3">
    <source>
        <dbReference type="Pfam" id="PF00326"/>
    </source>
</evidence>
<sequence length="895" mass="98712">MLAAWACVLLLRMASASQVPWRLSDHNNDWSVELSTDWNVLGPFPIHAREQHYLSPSFPLNLSEPVDYTASWPSSYADGGKVLWSSAVSTLDGSLQVSFPDIRWKSLRDTEGWAVLQHHAVLRTTLTIYPPKSASQNTLSPSDNPKLLIHLFQGSYFAVLPTDAHMKSPRWYTGDVYAMERALPHVVQLPTTPSLVNPTTYEIFVSGDYEIRLFGDPHVHGSDVPVQNIKLTVDVENTSLPVVREPSQDVVCNFVDGQAFGSAVGIGLKSTAGWWTVESVEVAPESAGYFNLELVRNIRIAPTQTRTVPLRISQFKSFYNSQLKFKLTLVSKTPIVFDIALDITQSPQWSDSSFPTIQGTYFYATSMPTAFLAIPPKYENHGAPKPPILALHGAGVDIIGQSFWADSFSRQNHSWIVLPSGRTSWGLDWHGLSAADAWESLDALIGILNDNSAFGSWSLPLNSAVIVMGHSNGGQGAWYLASRYPDRVLAVAPAAAYIKSQSYVPLIMSRSARYMDPALSAILESSLTPDNNDLFVSNLVDMPVFAIHGGNDENVPVWHSRELISILQTWNPNASAIFQEDPGKLHWYPTVLNNERVQAFLNGVIESVSSEQPKVRSPSFTLTVAIPAESGSLHGWRIESLDIPGRIARLVVHTMDDGKVFVTSSNVKAFHVDLSIFPVSSLWVDNTRVHLPHKLDDMLYMKTVEPRVWKISDDPNQLQSSGRMQTILSSKTPLALVIPDESHSQELSIALRIAHDLHLYHRLDCAIIQSSEVFTSGTLDGGNVVVVGNGAATHLRNSFEIRNPPPEQPLDIPGIGILFLHPHPTNSDAKMLLLQSTDSVGLERAARLFPVRTGVPLPDWVIIGPDSDRVGAAGVVSAGVWSSSWTWNEPMSWMY</sequence>
<dbReference type="EMBL" id="JBANRG010000004">
    <property type="protein sequence ID" value="KAK7466862.1"/>
    <property type="molecule type" value="Genomic_DNA"/>
</dbReference>
<feature type="domain" description="Peptidase S9 prolyl oligopeptidase catalytic" evidence="3">
    <location>
        <begin position="464"/>
        <end position="595"/>
    </location>
</feature>
<dbReference type="PANTHER" id="PTHR43037:SF4">
    <property type="entry name" value="PEPTIDASE S9 PROLYL OLIGOPEPTIDASE CATALYTIC DOMAIN-CONTAINING PROTEIN"/>
    <property type="match status" value="1"/>
</dbReference>